<dbReference type="GeneID" id="25266683"/>
<dbReference type="PANTHER" id="PTHR22840:SF12">
    <property type="entry name" value="WD REPEAT-CONTAINING PROTEIN 36"/>
    <property type="match status" value="1"/>
</dbReference>
<sequence length="1247" mass="133720">MSVKSKKTEMTPGKAAPSEGNANSKSKSSDKGKGKASSTISVSDAEKAMAKKAKSERASSNEIAPASSLAVKKSRVVSGSSRIFVPFRALGFISNGVPFALQVRHGGKDATTPDINIITCLEGSSSSSSSLSSSSSNARKQQGSGDTWAMWDAMHMRLLFVGPPAPATHDGGGKIVAMATSTSPDSLLVCYAGGSIRRFVRAREVARYDTWLRKDQRQRKLPRTADNNGGKGASSSSGSSSNSEAEDESSSDDEMNDGEAQGGGRNLLYPDDDIPHSPTKLARMIVFGDTICALSADGSALFVWNLLTTQLLRRVNLSASSIPLPSASKSRSDDPFVINNADRTATAILHPATYLNKVLLGFSDGSLQLWNIRTGQLIHHFDGRSNLYTHADHSHQHTPGDAPIGPGTQVVALVQSPAIDIIGIGFASGHVLLHDVRLDEPVFRMKIAAAEGKQDLQNGHVSLVGGVLSRDAISFRTDGNQHSIAVGGTSGNISIFSLDSSVDTAGQDQADSASEQQNKVRARPARLAHVIRAAHDAPIGGLQFVPGQALLISSSADNSYKQWFFDDADAIESNAPGSLAAGSVNGSAGVPPRLLRSRSGHHAPPHLVRHYGDDGKNILTASRDRSLRCLSVVRDSRSFELSQGSLAKKSAQLSVDITSLKLPPMTSLAFSMTRSRDWDDVITTHAGIQHARTWTVRDKRMSKHALAAVPDKTAAAAEARVGCVTACGNFGLVGTSLGKVECYNMQSGIHRRTYDTRAIDGAALQRARMLPPGKKRAAAEEAARIGRGNRVTGVASDARNRICVAATLEGTLHFFDFYTTDLIATLPLESSPSTVYLHQDSNLLAVACDDLTVLLVDIETRRVVREFSGFRGRVLDLCISSDARWLITTSMDSVVRTFDIPTATLVDTFKTPSVATSLSMSPSLDFLATAHVDSIGVYLWANKAQFSSVALRGLDELAEVADGDAEGVVSMPSLQGDSGAQELVADEEAEGVDVMQIYTSPPQLFADQNNRSTEGALTTLSTMPRSRWLTLINLDIIKKRDKPVEPPKQPEKAPFFLPQVAGTTFEFDTNAKQPAANKKGKEGARLLSGADLSFESDFVKRLQKANQANDASSFFYYVHALTPPALDAEIRSLASFDDLRLFIDVMTLRLQAHLDFEAVQAMLRVFLQIHSDLLIANGVTLATQELSGDTPMGTDGDDVNESSEEATALRHSIRALIVQQHLESARVLDLLDFNLGTLSFVRDIPLV</sequence>
<dbReference type="InterPro" id="IPR011047">
    <property type="entry name" value="Quinoprotein_ADH-like_sf"/>
</dbReference>
<dbReference type="PANTHER" id="PTHR22840">
    <property type="entry name" value="WD REPEAT-CONTAINING PROTEIN 36"/>
    <property type="match status" value="1"/>
</dbReference>
<dbReference type="OMA" id="FWIRTSG"/>
<dbReference type="InterPro" id="IPR007319">
    <property type="entry name" value="WDR36/Utp21_C"/>
</dbReference>
<feature type="compositionally biased region" description="Acidic residues" evidence="2">
    <location>
        <begin position="244"/>
        <end position="257"/>
    </location>
</feature>
<protein>
    <submittedName>
        <fullName evidence="5">WD40 repeat-like protein</fullName>
    </submittedName>
</protein>
<evidence type="ECO:0000259" key="3">
    <source>
        <dbReference type="Pfam" id="PF04192"/>
    </source>
</evidence>
<evidence type="ECO:0000256" key="2">
    <source>
        <dbReference type="SAM" id="MobiDB-lite"/>
    </source>
</evidence>
<dbReference type="Gene3D" id="2.130.10.10">
    <property type="entry name" value="YVTN repeat-like/Quinoprotein amine dehydrogenase"/>
    <property type="match status" value="2"/>
</dbReference>
<dbReference type="PROSITE" id="PS50082">
    <property type="entry name" value="WD_REPEATS_2"/>
    <property type="match status" value="1"/>
</dbReference>
<dbReference type="Pfam" id="PF25168">
    <property type="entry name" value="Beta-prop_WDR36-Utp21_2nd"/>
    <property type="match status" value="1"/>
</dbReference>
<dbReference type="EMBL" id="JMSN01000105">
    <property type="protein sequence ID" value="KDN39399.1"/>
    <property type="molecule type" value="Genomic_DNA"/>
</dbReference>
<keyword evidence="6" id="KW-1185">Reference proteome</keyword>
<dbReference type="Proteomes" id="UP000027361">
    <property type="component" value="Unassembled WGS sequence"/>
</dbReference>
<feature type="compositionally biased region" description="Basic and acidic residues" evidence="2">
    <location>
        <begin position="44"/>
        <end position="59"/>
    </location>
</feature>
<feature type="repeat" description="WD" evidence="1">
    <location>
        <begin position="532"/>
        <end position="573"/>
    </location>
</feature>
<reference evidence="5 6" key="1">
    <citation type="submission" date="2014-05" db="EMBL/GenBank/DDBJ databases">
        <title>Draft genome sequence of a rare smut relative, Tilletiaria anomala UBC 951.</title>
        <authorList>
            <consortium name="DOE Joint Genome Institute"/>
            <person name="Toome M."/>
            <person name="Kuo A."/>
            <person name="Henrissat B."/>
            <person name="Lipzen A."/>
            <person name="Tritt A."/>
            <person name="Yoshinaga Y."/>
            <person name="Zane M."/>
            <person name="Barry K."/>
            <person name="Grigoriev I.V."/>
            <person name="Spatafora J.W."/>
            <person name="Aimea M.C."/>
        </authorList>
    </citation>
    <scope>NUCLEOTIDE SEQUENCE [LARGE SCALE GENOMIC DNA]</scope>
    <source>
        <strain evidence="5 6">UBC 951</strain>
    </source>
</reference>
<keyword evidence="1" id="KW-0853">WD repeat</keyword>
<evidence type="ECO:0000259" key="4">
    <source>
        <dbReference type="Pfam" id="PF25171"/>
    </source>
</evidence>
<dbReference type="OrthoDB" id="10250769at2759"/>
<dbReference type="HOGENOM" id="CLU_002774_2_1_1"/>
<feature type="region of interest" description="Disordered" evidence="2">
    <location>
        <begin position="1"/>
        <end position="71"/>
    </location>
</feature>
<feature type="region of interest" description="Disordered" evidence="2">
    <location>
        <begin position="217"/>
        <end position="273"/>
    </location>
</feature>
<evidence type="ECO:0000256" key="1">
    <source>
        <dbReference type="PROSITE-ProRule" id="PRU00221"/>
    </source>
</evidence>
<evidence type="ECO:0000313" key="5">
    <source>
        <dbReference type="EMBL" id="KDN39399.1"/>
    </source>
</evidence>
<evidence type="ECO:0000313" key="6">
    <source>
        <dbReference type="Proteomes" id="UP000027361"/>
    </source>
</evidence>
<dbReference type="InterPro" id="IPR059157">
    <property type="entry name" value="WDR36-Utp21_N"/>
</dbReference>
<dbReference type="FunCoup" id="A0A066VKX3">
    <property type="interactions" value="722"/>
</dbReference>
<gene>
    <name evidence="5" type="ORF">K437DRAFT_276037</name>
</gene>
<dbReference type="GO" id="GO:0034388">
    <property type="term" value="C:Pwp2p-containing subcomplex of 90S preribosome"/>
    <property type="evidence" value="ECO:0007669"/>
    <property type="project" value="TreeGrafter"/>
</dbReference>
<dbReference type="InterPro" id="IPR001680">
    <property type="entry name" value="WD40_rpt"/>
</dbReference>
<dbReference type="Pfam" id="PF04192">
    <property type="entry name" value="Utp21"/>
    <property type="match status" value="1"/>
</dbReference>
<proteinExistence type="predicted"/>
<dbReference type="GO" id="GO:0006364">
    <property type="term" value="P:rRNA processing"/>
    <property type="evidence" value="ECO:0007669"/>
    <property type="project" value="InterPro"/>
</dbReference>
<feature type="domain" description="WDR36/Utp21 C-terminal" evidence="3">
    <location>
        <begin position="1016"/>
        <end position="1242"/>
    </location>
</feature>
<dbReference type="InterPro" id="IPR015943">
    <property type="entry name" value="WD40/YVTN_repeat-like_dom_sf"/>
</dbReference>
<accession>A0A066VKX3</accession>
<feature type="compositionally biased region" description="Low complexity" evidence="2">
    <location>
        <begin position="225"/>
        <end position="243"/>
    </location>
</feature>
<name>A0A066VKX3_TILAU</name>
<dbReference type="STRING" id="1037660.A0A066VKX3"/>
<dbReference type="Pfam" id="PF25171">
    <property type="entry name" value="Beta-prop_WDR36-Utp21_1st"/>
    <property type="match status" value="1"/>
</dbReference>
<dbReference type="SUPFAM" id="SSF50998">
    <property type="entry name" value="Quinoprotein alcohol dehydrogenase-like"/>
    <property type="match status" value="1"/>
</dbReference>
<dbReference type="InParanoid" id="A0A066VKX3"/>
<feature type="domain" description="WDR36/Utp21 N-terminal" evidence="4">
    <location>
        <begin position="279"/>
        <end position="566"/>
    </location>
</feature>
<dbReference type="SMART" id="SM00320">
    <property type="entry name" value="WD40"/>
    <property type="match status" value="6"/>
</dbReference>
<dbReference type="AlphaFoldDB" id="A0A066VKX3"/>
<dbReference type="RefSeq" id="XP_013241025.1">
    <property type="nucleotide sequence ID" value="XM_013385571.1"/>
</dbReference>
<dbReference type="GO" id="GO:0032040">
    <property type="term" value="C:small-subunit processome"/>
    <property type="evidence" value="ECO:0007669"/>
    <property type="project" value="InterPro"/>
</dbReference>
<organism evidence="5 6">
    <name type="scientific">Tilletiaria anomala (strain ATCC 24038 / CBS 436.72 / UBC 951)</name>
    <dbReference type="NCBI Taxonomy" id="1037660"/>
    <lineage>
        <taxon>Eukaryota</taxon>
        <taxon>Fungi</taxon>
        <taxon>Dikarya</taxon>
        <taxon>Basidiomycota</taxon>
        <taxon>Ustilaginomycotina</taxon>
        <taxon>Exobasidiomycetes</taxon>
        <taxon>Georgefischeriales</taxon>
        <taxon>Tilletiariaceae</taxon>
        <taxon>Tilletiaria</taxon>
    </lineage>
</organism>
<comment type="caution">
    <text evidence="5">The sequence shown here is derived from an EMBL/GenBank/DDBJ whole genome shotgun (WGS) entry which is preliminary data.</text>
</comment>